<dbReference type="Proteomes" id="UP000030687">
    <property type="component" value="Unassembled WGS sequence"/>
</dbReference>
<dbReference type="STRING" id="85681.V4U8D2"/>
<gene>
    <name evidence="2" type="ORF">CICLE_v100184681mg</name>
</gene>
<reference evidence="2 3" key="1">
    <citation type="submission" date="2013-10" db="EMBL/GenBank/DDBJ databases">
        <authorList>
            <consortium name="International Citrus Genome Consortium"/>
            <person name="Jenkins J."/>
            <person name="Schmutz J."/>
            <person name="Prochnik S."/>
            <person name="Rokhsar D."/>
            <person name="Gmitter F."/>
            <person name="Ollitrault P."/>
            <person name="Machado M."/>
            <person name="Talon M."/>
            <person name="Wincker P."/>
            <person name="Jaillon O."/>
            <person name="Morgante M."/>
        </authorList>
    </citation>
    <scope>NUCLEOTIDE SEQUENCE</scope>
    <source>
        <strain evidence="3">cv. Clemenules</strain>
    </source>
</reference>
<dbReference type="KEGG" id="cic:CICLE_v100184681m"/>
<dbReference type="Gramene" id="ESR58456">
    <property type="protein sequence ID" value="ESR58456"/>
    <property type="gene ID" value="CICLE_v100184681mg"/>
</dbReference>
<dbReference type="AlphaFoldDB" id="V4U8D2"/>
<dbReference type="OMA" id="NNRFDVP"/>
<dbReference type="InterPro" id="IPR011047">
    <property type="entry name" value="Quinoprotein_ADH-like_sf"/>
</dbReference>
<accession>V4U8D2</accession>
<keyword evidence="3" id="KW-1185">Reference proteome</keyword>
<feature type="region of interest" description="Disordered" evidence="1">
    <location>
        <begin position="1"/>
        <end position="24"/>
    </location>
</feature>
<dbReference type="EMBL" id="KI536661">
    <property type="protein sequence ID" value="ESR58456.1"/>
    <property type="molecule type" value="Genomic_DNA"/>
</dbReference>
<feature type="non-terminal residue" evidence="2">
    <location>
        <position position="1"/>
    </location>
</feature>
<protein>
    <submittedName>
        <fullName evidence="2">Uncharacterized protein</fullName>
    </submittedName>
</protein>
<sequence length="108" mass="11890">YIRNSKQSGTEDFDLASDQSVDNNRFDVPSPSICFLDLHTLKVFHVLKLGEGQDITALALNKDNTNLLVSTADKQLIVFTDPALSLKVVDQMLKLGWEGDGLSPLIKS</sequence>
<feature type="compositionally biased region" description="Polar residues" evidence="1">
    <location>
        <begin position="1"/>
        <end position="10"/>
    </location>
</feature>
<dbReference type="SUPFAM" id="SSF50998">
    <property type="entry name" value="Quinoprotein alcohol dehydrogenase-like"/>
    <property type="match status" value="1"/>
</dbReference>
<evidence type="ECO:0000313" key="3">
    <source>
        <dbReference type="Proteomes" id="UP000030687"/>
    </source>
</evidence>
<evidence type="ECO:0000256" key="1">
    <source>
        <dbReference type="SAM" id="MobiDB-lite"/>
    </source>
</evidence>
<proteinExistence type="predicted"/>
<dbReference type="InParanoid" id="V4U8D2"/>
<name>V4U8D2_CITCL</name>
<dbReference type="eggNOG" id="KOG1787">
    <property type="taxonomic scope" value="Eukaryota"/>
</dbReference>
<evidence type="ECO:0000313" key="2">
    <source>
        <dbReference type="EMBL" id="ESR58456.1"/>
    </source>
</evidence>
<organism evidence="2 3">
    <name type="scientific">Citrus clementina</name>
    <name type="common">Clementine</name>
    <name type="synonym">Citrus deliciosa x Citrus sinensis</name>
    <dbReference type="NCBI Taxonomy" id="85681"/>
    <lineage>
        <taxon>Eukaryota</taxon>
        <taxon>Viridiplantae</taxon>
        <taxon>Streptophyta</taxon>
        <taxon>Embryophyta</taxon>
        <taxon>Tracheophyta</taxon>
        <taxon>Spermatophyta</taxon>
        <taxon>Magnoliopsida</taxon>
        <taxon>eudicotyledons</taxon>
        <taxon>Gunneridae</taxon>
        <taxon>Pentapetalae</taxon>
        <taxon>rosids</taxon>
        <taxon>malvids</taxon>
        <taxon>Sapindales</taxon>
        <taxon>Rutaceae</taxon>
        <taxon>Aurantioideae</taxon>
        <taxon>Citrus</taxon>
    </lineage>
</organism>